<feature type="compositionally biased region" description="Polar residues" evidence="1">
    <location>
        <begin position="157"/>
        <end position="169"/>
    </location>
</feature>
<dbReference type="AlphaFoldDB" id="A0AAD7Y321"/>
<feature type="compositionally biased region" description="Basic residues" evidence="1">
    <location>
        <begin position="130"/>
        <end position="143"/>
    </location>
</feature>
<sequence length="304" mass="34570">MSAFLKASRHSGSFWIADLFVPSKIMSNLTTTTTTTATSDTSSRLTACPQQKHQKPRVIWGFMLENTYFTEFDLPNHRIIEEAYQQRKTRQTSHYINIRDSHLPVQARVYFGVAQVHLRMPGTRYYVKRRIVPPSPPKHHQKHLQPNWSSSSSSSSTPMVTHQQQTPVWSSSSSSSTVTSTTSDNMMTIPHHHHHHCQATSPYLPTPSTSFAVNQQQQQQQCGDFGFYDWMAAATPQSMMLDHMTMTKQSPWQQGPIVDTSSFEPHLNENDTLVLNSPQFPWMSGDDFNTFGDMSFLSTPSVPF</sequence>
<dbReference type="EMBL" id="JARTCD010000003">
    <property type="protein sequence ID" value="KAJ8662875.1"/>
    <property type="molecule type" value="Genomic_DNA"/>
</dbReference>
<protein>
    <submittedName>
        <fullName evidence="2">Uncharacterized protein</fullName>
    </submittedName>
</protein>
<organism evidence="2 3">
    <name type="scientific">Lichtheimia ornata</name>
    <dbReference type="NCBI Taxonomy" id="688661"/>
    <lineage>
        <taxon>Eukaryota</taxon>
        <taxon>Fungi</taxon>
        <taxon>Fungi incertae sedis</taxon>
        <taxon>Mucoromycota</taxon>
        <taxon>Mucoromycotina</taxon>
        <taxon>Mucoromycetes</taxon>
        <taxon>Mucorales</taxon>
        <taxon>Lichtheimiaceae</taxon>
        <taxon>Lichtheimia</taxon>
    </lineage>
</organism>
<dbReference type="GeneID" id="83208469"/>
<comment type="caution">
    <text evidence="2">The sequence shown here is derived from an EMBL/GenBank/DDBJ whole genome shotgun (WGS) entry which is preliminary data.</text>
</comment>
<dbReference type="Proteomes" id="UP001234581">
    <property type="component" value="Unassembled WGS sequence"/>
</dbReference>
<keyword evidence="3" id="KW-1185">Reference proteome</keyword>
<dbReference type="RefSeq" id="XP_058347787.1">
    <property type="nucleotide sequence ID" value="XM_058481149.1"/>
</dbReference>
<evidence type="ECO:0000256" key="1">
    <source>
        <dbReference type="SAM" id="MobiDB-lite"/>
    </source>
</evidence>
<evidence type="ECO:0000313" key="3">
    <source>
        <dbReference type="Proteomes" id="UP001234581"/>
    </source>
</evidence>
<accession>A0AAD7Y321</accession>
<feature type="region of interest" description="Disordered" evidence="1">
    <location>
        <begin position="130"/>
        <end position="182"/>
    </location>
</feature>
<feature type="compositionally biased region" description="Low complexity" evidence="1">
    <location>
        <begin position="170"/>
        <end position="182"/>
    </location>
</feature>
<gene>
    <name evidence="2" type="ORF">O0I10_001051</name>
</gene>
<name>A0AAD7Y321_9FUNG</name>
<evidence type="ECO:0000313" key="2">
    <source>
        <dbReference type="EMBL" id="KAJ8662875.1"/>
    </source>
</evidence>
<proteinExistence type="predicted"/>
<reference evidence="2 3" key="1">
    <citation type="submission" date="2023-03" db="EMBL/GenBank/DDBJ databases">
        <title>Genome sequence of Lichtheimia ornata CBS 291.66.</title>
        <authorList>
            <person name="Mohabir J.T."/>
            <person name="Shea T.P."/>
            <person name="Kurbessoian T."/>
            <person name="Berby B."/>
            <person name="Fontaine J."/>
            <person name="Livny J."/>
            <person name="Gnirke A."/>
            <person name="Stajich J.E."/>
            <person name="Cuomo C.A."/>
        </authorList>
    </citation>
    <scope>NUCLEOTIDE SEQUENCE [LARGE SCALE GENOMIC DNA]</scope>
    <source>
        <strain evidence="2">CBS 291.66</strain>
    </source>
</reference>